<feature type="region of interest" description="Disordered" evidence="1">
    <location>
        <begin position="479"/>
        <end position="528"/>
    </location>
</feature>
<dbReference type="Gene3D" id="1.10.3110.10">
    <property type="entry name" value="protoporphyrinogen ix oxidase, domain 3"/>
    <property type="match status" value="1"/>
</dbReference>
<sequence>MKGVCNRPFSLHRAGSAPVARLLQFKRCLCRLSSCSSFSRLPSSLSSSSCSSFSHLPSSLSSSSCSSLSSSSCSSFSRLPSSLSSSSCSFRPFPESLQLSCPVSPCAPHASRKKEPPAHATPLPSSRRCLSSTSSSPPTHASVPVCQTEVLIVGAGLTGLTAAHTFFSRLPVSARRLLQQRLLGRADDLRNRELTPASQASFPSLSVSPSSPSSPSTPSCPPSSPSSSSALMIIAEAAPRAGGCLYTRKSPCGHFLYDVGANSFRLTRGTLKLVQDLGLLSQLQRVDPRLERFIGFRGGLRPLPFSSLPALFTSDLLSRSGKLRLLAGLCGIFPPRFLWNLMHPSSSPSAPMSCASPSSHPFVSPAAAPFSPPSPSSGFGDEEGRRSLSSVVSRLSWGQPRDETVEEFISRRLGPEMHSRILDALVTGICAGDASQLSMKATLPAAHRALDRGVIVYALQSLAAKIASVWSPKSAEMHASGEGAARATMLPSRDPEGRNEHGQAEQPGRTPSAEEGGKHAHSMRVDPHVATRDMQGIVNFDDGMETLTNALVANLPVAAPQDPLPACRLRLQWKLKALRCFPADTPEASFTSGASRASGASANNATSSASGSAAGASLAPSSPPWFEALFETPEGLRRVHARQVLLTIPAEAVASAMRSSLSPSLLGRLAALPQASMALVTLAYSKPRLQHIVREDGSLGILKANARHPGEEQYVFEDDELPRKKARCDTPSPSSVSSSASGGDAEDTAEASNERTRRQEDVARSRLSLGSFLREREKPSSLGFGFLLPGEERIRHQWKTLGGIFVSDVFHGRVPASSDSLFEGAKDGPNSDVVQEEVSLVTMFVGGIRDGDVVLTASDVELGEAARDDFLRAFASLSAAGDAARSLSPDAKEKMKLWVSVLNVQRWASTIPQYVTGHDRLKGDLQAEIADRFQVREGERHEERLIVEGNWLSGAAVGDRIDAGERAGQGLLSNAMIRGGSDG</sequence>
<feature type="region of interest" description="Disordered" evidence="1">
    <location>
        <begin position="588"/>
        <end position="616"/>
    </location>
</feature>
<feature type="region of interest" description="Disordered" evidence="1">
    <location>
        <begin position="715"/>
        <end position="762"/>
    </location>
</feature>
<feature type="compositionally biased region" description="Basic and acidic residues" evidence="1">
    <location>
        <begin position="515"/>
        <end position="528"/>
    </location>
</feature>
<proteinExistence type="predicted"/>
<feature type="compositionally biased region" description="Low complexity" evidence="1">
    <location>
        <begin position="121"/>
        <end position="139"/>
    </location>
</feature>
<evidence type="ECO:0000313" key="2">
    <source>
        <dbReference type="EMBL" id="CEL67692.1"/>
    </source>
</evidence>
<evidence type="ECO:0000256" key="1">
    <source>
        <dbReference type="SAM" id="MobiDB-lite"/>
    </source>
</evidence>
<feature type="compositionally biased region" description="Low complexity" evidence="1">
    <location>
        <begin position="731"/>
        <end position="741"/>
    </location>
</feature>
<feature type="region of interest" description="Disordered" evidence="1">
    <location>
        <begin position="197"/>
        <end position="227"/>
    </location>
</feature>
<dbReference type="PANTHER" id="PTHR42923:SF3">
    <property type="entry name" value="PROTOPORPHYRINOGEN OXIDASE"/>
    <property type="match status" value="1"/>
</dbReference>
<organism evidence="2">
    <name type="scientific">Neospora caninum (strain Liverpool)</name>
    <dbReference type="NCBI Taxonomy" id="572307"/>
    <lineage>
        <taxon>Eukaryota</taxon>
        <taxon>Sar</taxon>
        <taxon>Alveolata</taxon>
        <taxon>Apicomplexa</taxon>
        <taxon>Conoidasida</taxon>
        <taxon>Coccidia</taxon>
        <taxon>Eucoccidiorida</taxon>
        <taxon>Eimeriorina</taxon>
        <taxon>Sarcocystidae</taxon>
        <taxon>Neospora</taxon>
    </lineage>
</organism>
<dbReference type="EMBL" id="LN714483">
    <property type="protein sequence ID" value="CEL67692.1"/>
    <property type="molecule type" value="Genomic_DNA"/>
</dbReference>
<dbReference type="InterPro" id="IPR036188">
    <property type="entry name" value="FAD/NAD-bd_sf"/>
</dbReference>
<feature type="region of interest" description="Disordered" evidence="1">
    <location>
        <begin position="111"/>
        <end position="142"/>
    </location>
</feature>
<dbReference type="SUPFAM" id="SSF54373">
    <property type="entry name" value="FAD-linked reductases, C-terminal domain"/>
    <property type="match status" value="1"/>
</dbReference>
<feature type="region of interest" description="Disordered" evidence="1">
    <location>
        <begin position="365"/>
        <end position="384"/>
    </location>
</feature>
<dbReference type="PANTHER" id="PTHR42923">
    <property type="entry name" value="PROTOPORPHYRINOGEN OXIDASE"/>
    <property type="match status" value="1"/>
</dbReference>
<feature type="compositionally biased region" description="Basic and acidic residues" evidence="1">
    <location>
        <begin position="493"/>
        <end position="503"/>
    </location>
</feature>
<name>A0A0F7UHD5_NEOCL</name>
<feature type="compositionally biased region" description="Basic and acidic residues" evidence="1">
    <location>
        <begin position="752"/>
        <end position="762"/>
    </location>
</feature>
<dbReference type="GO" id="GO:0016491">
    <property type="term" value="F:oxidoreductase activity"/>
    <property type="evidence" value="ECO:0007669"/>
    <property type="project" value="TreeGrafter"/>
</dbReference>
<dbReference type="AlphaFoldDB" id="A0A0F7UHD5"/>
<reference evidence="2" key="1">
    <citation type="journal article" date="2015" name="PLoS ONE">
        <title>Comprehensive Evaluation of Toxoplasma gondii VEG and Neospora caninum LIV Genomes with Tachyzoite Stage Transcriptome and Proteome Defines Novel Transcript Features.</title>
        <authorList>
            <person name="Ramaprasad A."/>
            <person name="Mourier T."/>
            <person name="Naeem R."/>
            <person name="Malas T.B."/>
            <person name="Moussa E."/>
            <person name="Panigrahi A."/>
            <person name="Vermont S.J."/>
            <person name="Otto T.D."/>
            <person name="Wastling J."/>
            <person name="Pain A."/>
        </authorList>
    </citation>
    <scope>NUCLEOTIDE SEQUENCE</scope>
    <source>
        <strain evidence="2">Liverpool</strain>
    </source>
</reference>
<accession>A0A0F7UHD5</accession>
<protein>
    <submittedName>
        <fullName evidence="2">Protoporphyrinogen oxidase, related</fullName>
    </submittedName>
</protein>
<dbReference type="SUPFAM" id="SSF51905">
    <property type="entry name" value="FAD/NAD(P)-binding domain"/>
    <property type="match status" value="1"/>
</dbReference>
<dbReference type="Gene3D" id="3.90.660.20">
    <property type="entry name" value="Protoporphyrinogen oxidase, mitochondrial, domain 2"/>
    <property type="match status" value="1"/>
</dbReference>
<dbReference type="InterPro" id="IPR050464">
    <property type="entry name" value="Zeta_carotene_desat/Oxidored"/>
</dbReference>
<feature type="compositionally biased region" description="Low complexity" evidence="1">
    <location>
        <begin position="198"/>
        <end position="217"/>
    </location>
</feature>
<gene>
    <name evidence="2" type="ORF">BN1204_034830</name>
</gene>
<dbReference type="Gene3D" id="3.50.50.60">
    <property type="entry name" value="FAD/NAD(P)-binding domain"/>
    <property type="match status" value="1"/>
</dbReference>